<proteinExistence type="predicted"/>
<comment type="caution">
    <text evidence="2">The sequence shown here is derived from an EMBL/GenBank/DDBJ whole genome shotgun (WGS) entry which is preliminary data.</text>
</comment>
<organism evidence="2 3">
    <name type="scientific">Pleurodeles waltl</name>
    <name type="common">Iberian ribbed newt</name>
    <dbReference type="NCBI Taxonomy" id="8319"/>
    <lineage>
        <taxon>Eukaryota</taxon>
        <taxon>Metazoa</taxon>
        <taxon>Chordata</taxon>
        <taxon>Craniata</taxon>
        <taxon>Vertebrata</taxon>
        <taxon>Euteleostomi</taxon>
        <taxon>Amphibia</taxon>
        <taxon>Batrachia</taxon>
        <taxon>Caudata</taxon>
        <taxon>Salamandroidea</taxon>
        <taxon>Salamandridae</taxon>
        <taxon>Pleurodelinae</taxon>
        <taxon>Pleurodeles</taxon>
    </lineage>
</organism>
<feature type="region of interest" description="Disordered" evidence="1">
    <location>
        <begin position="18"/>
        <end position="125"/>
    </location>
</feature>
<protein>
    <submittedName>
        <fullName evidence="2">Uncharacterized protein</fullName>
    </submittedName>
</protein>
<dbReference type="EMBL" id="JANPWB010000010">
    <property type="protein sequence ID" value="KAJ1144686.1"/>
    <property type="molecule type" value="Genomic_DNA"/>
</dbReference>
<evidence type="ECO:0000256" key="1">
    <source>
        <dbReference type="SAM" id="MobiDB-lite"/>
    </source>
</evidence>
<reference evidence="2" key="1">
    <citation type="journal article" date="2022" name="bioRxiv">
        <title>Sequencing and chromosome-scale assembly of the giantPleurodeles waltlgenome.</title>
        <authorList>
            <person name="Brown T."/>
            <person name="Elewa A."/>
            <person name="Iarovenko S."/>
            <person name="Subramanian E."/>
            <person name="Araus A.J."/>
            <person name="Petzold A."/>
            <person name="Susuki M."/>
            <person name="Suzuki K.-i.T."/>
            <person name="Hayashi T."/>
            <person name="Toyoda A."/>
            <person name="Oliveira C."/>
            <person name="Osipova E."/>
            <person name="Leigh N.D."/>
            <person name="Simon A."/>
            <person name="Yun M.H."/>
        </authorList>
    </citation>
    <scope>NUCLEOTIDE SEQUENCE</scope>
    <source>
        <strain evidence="2">20211129_DDA</strain>
        <tissue evidence="2">Liver</tissue>
    </source>
</reference>
<dbReference type="Proteomes" id="UP001066276">
    <property type="component" value="Chromosome 6"/>
</dbReference>
<name>A0AAV7QZZ5_PLEWA</name>
<evidence type="ECO:0000313" key="2">
    <source>
        <dbReference type="EMBL" id="KAJ1144686.1"/>
    </source>
</evidence>
<accession>A0AAV7QZZ5</accession>
<sequence>MRTAYLARGEPLLHYVGSRRAMEPNPDPTVRIPIAPAARGASGLYTTRKPGNSKVKKTLGQAQVGHTRPEWESGEAAPAQNKRRNTSPLPAPKLELSSGPWGTPKRRQQEKNLGGAPDRSVYQRRIRGSAEAPVLRRALVNGYGQSVGSLASLLGTQRVS</sequence>
<evidence type="ECO:0000313" key="3">
    <source>
        <dbReference type="Proteomes" id="UP001066276"/>
    </source>
</evidence>
<dbReference type="AlphaFoldDB" id="A0AAV7QZZ5"/>
<keyword evidence="3" id="KW-1185">Reference proteome</keyword>
<gene>
    <name evidence="2" type="ORF">NDU88_010983</name>
</gene>